<feature type="region of interest" description="Disordered" evidence="1">
    <location>
        <begin position="182"/>
        <end position="231"/>
    </location>
</feature>
<organism evidence="2 3">
    <name type="scientific">Pichia californica</name>
    <dbReference type="NCBI Taxonomy" id="460514"/>
    <lineage>
        <taxon>Eukaryota</taxon>
        <taxon>Fungi</taxon>
        <taxon>Dikarya</taxon>
        <taxon>Ascomycota</taxon>
        <taxon>Saccharomycotina</taxon>
        <taxon>Pichiomycetes</taxon>
        <taxon>Pichiales</taxon>
        <taxon>Pichiaceae</taxon>
        <taxon>Pichia</taxon>
    </lineage>
</organism>
<sequence length="245" mass="27560">MSAFEDYCIVCEKACDDGSAYCSQLCKESDQQNLNSPTISIISNSLPSINGSFTLENSKSHSNSISSSSCHYNHNHNHNHNHCNNVNCTVPKILSPLLTPQISTSFININNNINNISINNSNNINNNNNNKSPTLTYESPLLISTTLNSNSNFLNDLDSNRLDLNSSNIQHSNSITERLNKTLKKQQPKKSQQQQQQQLQPQKQIPTQPQQSKQQIEKENNTNVTDVSNMLRSSSENYKKWLSIH</sequence>
<feature type="compositionally biased region" description="Low complexity" evidence="1">
    <location>
        <begin position="189"/>
        <end position="214"/>
    </location>
</feature>
<dbReference type="AlphaFoldDB" id="A0A9P6WHF3"/>
<accession>A0A9P6WHF3</accession>
<evidence type="ECO:0000313" key="3">
    <source>
        <dbReference type="Proteomes" id="UP000697127"/>
    </source>
</evidence>
<proteinExistence type="predicted"/>
<evidence type="ECO:0000256" key="1">
    <source>
        <dbReference type="SAM" id="MobiDB-lite"/>
    </source>
</evidence>
<dbReference type="EMBL" id="PUHW01000375">
    <property type="protein sequence ID" value="KAG0686804.1"/>
    <property type="molecule type" value="Genomic_DNA"/>
</dbReference>
<protein>
    <submittedName>
        <fullName evidence="2">Uncharacterized protein</fullName>
    </submittedName>
</protein>
<name>A0A9P6WHF3_9ASCO</name>
<comment type="caution">
    <text evidence="2">The sequence shown here is derived from an EMBL/GenBank/DDBJ whole genome shotgun (WGS) entry which is preliminary data.</text>
</comment>
<gene>
    <name evidence="2" type="ORF">C6P40_003348</name>
</gene>
<keyword evidence="3" id="KW-1185">Reference proteome</keyword>
<dbReference type="Proteomes" id="UP000697127">
    <property type="component" value="Unassembled WGS sequence"/>
</dbReference>
<feature type="compositionally biased region" description="Polar residues" evidence="1">
    <location>
        <begin position="221"/>
        <end position="231"/>
    </location>
</feature>
<evidence type="ECO:0000313" key="2">
    <source>
        <dbReference type="EMBL" id="KAG0686804.1"/>
    </source>
</evidence>
<reference evidence="2" key="1">
    <citation type="submission" date="2020-11" db="EMBL/GenBank/DDBJ databases">
        <title>Kefir isolates.</title>
        <authorList>
            <person name="Marcisauskas S."/>
            <person name="Kim Y."/>
            <person name="Blasche S."/>
        </authorList>
    </citation>
    <scope>NUCLEOTIDE SEQUENCE</scope>
    <source>
        <strain evidence="2">Olga-1</strain>
    </source>
</reference>